<evidence type="ECO:0000256" key="5">
    <source>
        <dbReference type="ARBA" id="ARBA00022801"/>
    </source>
</evidence>
<keyword evidence="10" id="KW-1185">Reference proteome</keyword>
<keyword evidence="5" id="KW-0378">Hydrolase</keyword>
<dbReference type="Gene3D" id="3.90.79.10">
    <property type="entry name" value="Nucleoside Triphosphate Pyrophosphohydrolase"/>
    <property type="match status" value="1"/>
</dbReference>
<dbReference type="PANTHER" id="PTHR11839:SF18">
    <property type="entry name" value="NUDIX HYDROLASE DOMAIN-CONTAINING PROTEIN"/>
    <property type="match status" value="1"/>
</dbReference>
<feature type="domain" description="Nudix hydrolase" evidence="8">
    <location>
        <begin position="49"/>
        <end position="180"/>
    </location>
</feature>
<dbReference type="Proteomes" id="UP000176204">
    <property type="component" value="Chromosome I"/>
</dbReference>
<dbReference type="GO" id="GO:0006753">
    <property type="term" value="P:nucleoside phosphate metabolic process"/>
    <property type="evidence" value="ECO:0007669"/>
    <property type="project" value="TreeGrafter"/>
</dbReference>
<protein>
    <recommendedName>
        <fullName evidence="4">GDP-mannose pyrophosphatase</fullName>
    </recommendedName>
    <alternativeName>
        <fullName evidence="6">GDP-mannose hydrolase</fullName>
    </alternativeName>
    <alternativeName>
        <fullName evidence="7">GDPMK</fullName>
    </alternativeName>
</protein>
<evidence type="ECO:0000313" key="9">
    <source>
        <dbReference type="EMBL" id="SEH95304.1"/>
    </source>
</evidence>
<evidence type="ECO:0000256" key="2">
    <source>
        <dbReference type="ARBA" id="ARBA00001946"/>
    </source>
</evidence>
<dbReference type="AlphaFoldDB" id="A0A1H6MB59"/>
<dbReference type="SUPFAM" id="SSF55811">
    <property type="entry name" value="Nudix"/>
    <property type="match status" value="1"/>
</dbReference>
<evidence type="ECO:0000256" key="3">
    <source>
        <dbReference type="ARBA" id="ARBA00007275"/>
    </source>
</evidence>
<dbReference type="STRING" id="1679444.PYTT_2029"/>
<evidence type="ECO:0000256" key="6">
    <source>
        <dbReference type="ARBA" id="ARBA00032162"/>
    </source>
</evidence>
<comment type="cofactor">
    <cofactor evidence="2">
        <name>Mg(2+)</name>
        <dbReference type="ChEBI" id="CHEBI:18420"/>
    </cofactor>
</comment>
<evidence type="ECO:0000256" key="4">
    <source>
        <dbReference type="ARBA" id="ARBA00016377"/>
    </source>
</evidence>
<dbReference type="GO" id="GO:0019693">
    <property type="term" value="P:ribose phosphate metabolic process"/>
    <property type="evidence" value="ECO:0007669"/>
    <property type="project" value="TreeGrafter"/>
</dbReference>
<dbReference type="CDD" id="cd03424">
    <property type="entry name" value="NUDIX_ADPRase_Nudt5_UGPPase_Nudt14"/>
    <property type="match status" value="1"/>
</dbReference>
<organism evidence="9 10">
    <name type="scientific">Akkermansia glycaniphila</name>
    <dbReference type="NCBI Taxonomy" id="1679444"/>
    <lineage>
        <taxon>Bacteria</taxon>
        <taxon>Pseudomonadati</taxon>
        <taxon>Verrucomicrobiota</taxon>
        <taxon>Verrucomicrobiia</taxon>
        <taxon>Verrucomicrobiales</taxon>
        <taxon>Akkermansiaceae</taxon>
        <taxon>Akkermansia</taxon>
    </lineage>
</organism>
<evidence type="ECO:0000259" key="8">
    <source>
        <dbReference type="PROSITE" id="PS51462"/>
    </source>
</evidence>
<dbReference type="PANTHER" id="PTHR11839">
    <property type="entry name" value="UDP/ADP-SUGAR PYROPHOSPHATASE"/>
    <property type="match status" value="1"/>
</dbReference>
<dbReference type="KEGG" id="agl:PYTT_2029"/>
<reference evidence="10" key="1">
    <citation type="submission" date="2016-09" db="EMBL/GenBank/DDBJ databases">
        <authorList>
            <person name="Koehorst J."/>
        </authorList>
    </citation>
    <scope>NUCLEOTIDE SEQUENCE [LARGE SCALE GENOMIC DNA]</scope>
</reference>
<proteinExistence type="inferred from homology"/>
<gene>
    <name evidence="9" type="ORF">PYTT_2029</name>
</gene>
<accession>A0A1H6MB59</accession>
<comment type="catalytic activity">
    <reaction evidence="1">
        <text>GDP-alpha-D-mannose + H2O = alpha-D-mannose 1-phosphate + GMP + 2 H(+)</text>
        <dbReference type="Rhea" id="RHEA:27978"/>
        <dbReference type="ChEBI" id="CHEBI:15377"/>
        <dbReference type="ChEBI" id="CHEBI:15378"/>
        <dbReference type="ChEBI" id="CHEBI:57527"/>
        <dbReference type="ChEBI" id="CHEBI:58115"/>
        <dbReference type="ChEBI" id="CHEBI:58409"/>
    </reaction>
</comment>
<evidence type="ECO:0000256" key="1">
    <source>
        <dbReference type="ARBA" id="ARBA00000847"/>
    </source>
</evidence>
<comment type="similarity">
    <text evidence="3">Belongs to the Nudix hydrolase family. NudK subfamily.</text>
</comment>
<evidence type="ECO:0000313" key="10">
    <source>
        <dbReference type="Proteomes" id="UP000176204"/>
    </source>
</evidence>
<name>A0A1H6MB59_9BACT</name>
<dbReference type="PROSITE" id="PS51462">
    <property type="entry name" value="NUDIX"/>
    <property type="match status" value="1"/>
</dbReference>
<dbReference type="Pfam" id="PF00293">
    <property type="entry name" value="NUDIX"/>
    <property type="match status" value="1"/>
</dbReference>
<dbReference type="GO" id="GO:0016787">
    <property type="term" value="F:hydrolase activity"/>
    <property type="evidence" value="ECO:0007669"/>
    <property type="project" value="UniProtKB-KW"/>
</dbReference>
<dbReference type="EMBL" id="LT629973">
    <property type="protein sequence ID" value="SEH95304.1"/>
    <property type="molecule type" value="Genomic_DNA"/>
</dbReference>
<dbReference type="InterPro" id="IPR015797">
    <property type="entry name" value="NUDIX_hydrolase-like_dom_sf"/>
</dbReference>
<sequence>MPSVVQYAKTCEGWKENKLLSYFVLMDRVLGEGRFLKLVRTAQGWEYAERTRGTGAVMMFAATEDGRVVLVEEFRPPVGCSCICFPAGLKGDVEVGEAAADSARRELLEEAGYEAEEMRFLFTGPSSPGMTSETVDFFLAQGLRKVSAGGGVENERITVHEVPLDGVDAWLEARMQAGAMVDPRVYTGLYFLSERG</sequence>
<evidence type="ECO:0000256" key="7">
    <source>
        <dbReference type="ARBA" id="ARBA00032272"/>
    </source>
</evidence>
<dbReference type="InterPro" id="IPR000086">
    <property type="entry name" value="NUDIX_hydrolase_dom"/>
</dbReference>